<dbReference type="InterPro" id="IPR056798">
    <property type="entry name" value="ADH_Fe_C"/>
</dbReference>
<dbReference type="FunFam" id="3.40.50.1970:FF:000003">
    <property type="entry name" value="Alcohol dehydrogenase, iron-containing"/>
    <property type="match status" value="1"/>
</dbReference>
<keyword evidence="6" id="KW-1185">Reference proteome</keyword>
<dbReference type="GO" id="GO:1990002">
    <property type="term" value="F:methylglyoxal reductase (NADPH) (acetol producing) activity"/>
    <property type="evidence" value="ECO:0007669"/>
    <property type="project" value="TreeGrafter"/>
</dbReference>
<dbReference type="Pfam" id="PF00465">
    <property type="entry name" value="Fe-ADH"/>
    <property type="match status" value="1"/>
</dbReference>
<dbReference type="PANTHER" id="PTHR43633:SF1">
    <property type="entry name" value="ALCOHOL DEHYDROGENASE YQHD"/>
    <property type="match status" value="1"/>
</dbReference>
<dbReference type="InterPro" id="IPR001670">
    <property type="entry name" value="ADH_Fe/GldA"/>
</dbReference>
<evidence type="ECO:0000256" key="1">
    <source>
        <dbReference type="ARBA" id="ARBA00007358"/>
    </source>
</evidence>
<feature type="domain" description="Alcohol dehydrogenase iron-type/glycerol dehydrogenase GldA" evidence="3">
    <location>
        <begin position="9"/>
        <end position="178"/>
    </location>
</feature>
<dbReference type="Gene3D" id="3.40.50.1970">
    <property type="match status" value="1"/>
</dbReference>
<dbReference type="GO" id="GO:0008106">
    <property type="term" value="F:alcohol dehydrogenase (NADP+) activity"/>
    <property type="evidence" value="ECO:0007669"/>
    <property type="project" value="TreeGrafter"/>
</dbReference>
<organism evidence="5 6">
    <name type="scientific">Dissulfuribacter thermophilus</name>
    <dbReference type="NCBI Taxonomy" id="1156395"/>
    <lineage>
        <taxon>Bacteria</taxon>
        <taxon>Pseudomonadati</taxon>
        <taxon>Thermodesulfobacteriota</taxon>
        <taxon>Dissulfuribacteria</taxon>
        <taxon>Dissulfuribacterales</taxon>
        <taxon>Dissulfuribacteraceae</taxon>
        <taxon>Dissulfuribacter</taxon>
    </lineage>
</organism>
<dbReference type="GO" id="GO:1990362">
    <property type="term" value="F:butanol dehydrogenase (NAD+) activity"/>
    <property type="evidence" value="ECO:0007669"/>
    <property type="project" value="InterPro"/>
</dbReference>
<evidence type="ECO:0000256" key="2">
    <source>
        <dbReference type="ARBA" id="ARBA00023002"/>
    </source>
</evidence>
<name>A0A1B9F767_9BACT</name>
<dbReference type="PATRIC" id="fig|1156395.6.peg.1062"/>
<dbReference type="CDD" id="cd08187">
    <property type="entry name" value="BDH"/>
    <property type="match status" value="1"/>
</dbReference>
<proteinExistence type="inferred from homology"/>
<comment type="similarity">
    <text evidence="1">Belongs to the iron-containing alcohol dehydrogenase family.</text>
</comment>
<dbReference type="RefSeq" id="WP_067617109.1">
    <property type="nucleotide sequence ID" value="NZ_MAGO01000004.1"/>
</dbReference>
<sequence>MEKFEFYNPTKIIFGGGEVTKIGDVLKGTVETVLLVMGSGSARHTGAFQKVKDSLESSGVRFEILEGVKSNPLLSKVREGIKIAREKKLDGVLALGGGSVMDSAKAIAAGAVMDDRDIWDAFLGKAEIKSALPVFTIPTLAASGSEMNGYMVITDEQSGHKLATASILLYPKVSILDPELTYSVSKDYTAYGGVDAVCHLMEPYFNGPAPFTPVQDALAEGLMRTIMEATEGCISDPTSYEHRGAMMWGATLALNGLTKAGVGDHHFPVHLIEHAVSAIYNVPHGAGLAALLPGWMRYFSQKRPERLIKFSTNVMGVEEQADSMATIEMGIEAFSAWLKSIDVPICLGDLNIGEDAIDAIAENALVQSKIWGMEKVYDRDTIREVLSFAL</sequence>
<evidence type="ECO:0000259" key="4">
    <source>
        <dbReference type="Pfam" id="PF25137"/>
    </source>
</evidence>
<dbReference type="Gene3D" id="1.20.1090.10">
    <property type="entry name" value="Dehydroquinate synthase-like - alpha domain"/>
    <property type="match status" value="1"/>
</dbReference>
<accession>A0A1B9F767</accession>
<comment type="caution">
    <text evidence="5">The sequence shown here is derived from an EMBL/GenBank/DDBJ whole genome shotgun (WGS) entry which is preliminary data.</text>
</comment>
<dbReference type="EMBL" id="MAGO01000004">
    <property type="protein sequence ID" value="OCC15694.1"/>
    <property type="molecule type" value="Genomic_DNA"/>
</dbReference>
<dbReference type="SUPFAM" id="SSF56796">
    <property type="entry name" value="Dehydroquinate synthase-like"/>
    <property type="match status" value="1"/>
</dbReference>
<reference evidence="5 6" key="1">
    <citation type="submission" date="2016-06" db="EMBL/GenBank/DDBJ databases">
        <title>Respiratory ammonification of nitrate coupled to the oxidation of elemental sulfur in deep-sea autotrophic thermophilic bacteria.</title>
        <authorList>
            <person name="Slobodkina G.B."/>
            <person name="Mardanov A.V."/>
            <person name="Ravin N.V."/>
            <person name="Frolova A.A."/>
            <person name="Viryasiv M.B."/>
            <person name="Chernyh N.A."/>
            <person name="Bonch-Osmolovskaya E.A."/>
            <person name="Slobodkin A.I."/>
        </authorList>
    </citation>
    <scope>NUCLEOTIDE SEQUENCE [LARGE SCALE GENOMIC DNA]</scope>
    <source>
        <strain evidence="5 6">S69</strain>
    </source>
</reference>
<dbReference type="PANTHER" id="PTHR43633">
    <property type="entry name" value="ALCOHOL DEHYDROGENASE YQHD"/>
    <property type="match status" value="1"/>
</dbReference>
<feature type="domain" description="Fe-containing alcohol dehydrogenase-like C-terminal" evidence="4">
    <location>
        <begin position="189"/>
        <end position="387"/>
    </location>
</feature>
<dbReference type="OrthoDB" id="9778433at2"/>
<evidence type="ECO:0000313" key="6">
    <source>
        <dbReference type="Proteomes" id="UP000093080"/>
    </source>
</evidence>
<dbReference type="InterPro" id="IPR044731">
    <property type="entry name" value="BDH-like"/>
</dbReference>
<dbReference type="AlphaFoldDB" id="A0A1B9F767"/>
<dbReference type="Proteomes" id="UP000093080">
    <property type="component" value="Unassembled WGS sequence"/>
</dbReference>
<protein>
    <submittedName>
        <fullName evidence="5">NADH-dependent butanol dehydrogenase</fullName>
    </submittedName>
</protein>
<dbReference type="STRING" id="1156395.DBT_1045"/>
<dbReference type="GO" id="GO:0046872">
    <property type="term" value="F:metal ion binding"/>
    <property type="evidence" value="ECO:0007669"/>
    <property type="project" value="InterPro"/>
</dbReference>
<dbReference type="GO" id="GO:0005829">
    <property type="term" value="C:cytosol"/>
    <property type="evidence" value="ECO:0007669"/>
    <property type="project" value="TreeGrafter"/>
</dbReference>
<evidence type="ECO:0000259" key="3">
    <source>
        <dbReference type="Pfam" id="PF00465"/>
    </source>
</evidence>
<keyword evidence="2" id="KW-0560">Oxidoreductase</keyword>
<evidence type="ECO:0000313" key="5">
    <source>
        <dbReference type="EMBL" id="OCC15694.1"/>
    </source>
</evidence>
<gene>
    <name evidence="5" type="ORF">DBT_1045</name>
</gene>
<dbReference type="Pfam" id="PF25137">
    <property type="entry name" value="ADH_Fe_C"/>
    <property type="match status" value="1"/>
</dbReference>